<protein>
    <submittedName>
        <fullName evidence="5">AraC family transcriptional regulator</fullName>
    </submittedName>
</protein>
<dbReference type="EMBL" id="QXJM01000048">
    <property type="protein sequence ID" value="RIE00764.1"/>
    <property type="molecule type" value="Genomic_DNA"/>
</dbReference>
<evidence type="ECO:0000313" key="5">
    <source>
        <dbReference type="EMBL" id="RIE00764.1"/>
    </source>
</evidence>
<dbReference type="InterPro" id="IPR009057">
    <property type="entry name" value="Homeodomain-like_sf"/>
</dbReference>
<evidence type="ECO:0000256" key="2">
    <source>
        <dbReference type="ARBA" id="ARBA00023125"/>
    </source>
</evidence>
<evidence type="ECO:0000313" key="6">
    <source>
        <dbReference type="Proteomes" id="UP000266340"/>
    </source>
</evidence>
<dbReference type="PANTHER" id="PTHR43280">
    <property type="entry name" value="ARAC-FAMILY TRANSCRIPTIONAL REGULATOR"/>
    <property type="match status" value="1"/>
</dbReference>
<name>A0A398CPA2_9BACL</name>
<dbReference type="Proteomes" id="UP000266340">
    <property type="component" value="Unassembled WGS sequence"/>
</dbReference>
<dbReference type="Gene3D" id="2.60.120.280">
    <property type="entry name" value="Regulatory protein AraC"/>
    <property type="match status" value="1"/>
</dbReference>
<dbReference type="InterPro" id="IPR018060">
    <property type="entry name" value="HTH_AraC"/>
</dbReference>
<feature type="domain" description="HTH araC/xylS-type" evidence="4">
    <location>
        <begin position="181"/>
        <end position="278"/>
    </location>
</feature>
<dbReference type="AlphaFoldDB" id="A0A398CPA2"/>
<dbReference type="Pfam" id="PF12833">
    <property type="entry name" value="HTH_18"/>
    <property type="match status" value="1"/>
</dbReference>
<keyword evidence="2" id="KW-0238">DNA-binding</keyword>
<dbReference type="GO" id="GO:0003700">
    <property type="term" value="F:DNA-binding transcription factor activity"/>
    <property type="evidence" value="ECO:0007669"/>
    <property type="project" value="InterPro"/>
</dbReference>
<accession>A0A398CPA2</accession>
<dbReference type="SUPFAM" id="SSF46689">
    <property type="entry name" value="Homeodomain-like"/>
    <property type="match status" value="2"/>
</dbReference>
<dbReference type="CDD" id="cd06986">
    <property type="entry name" value="cupin_MmsR-like_N"/>
    <property type="match status" value="1"/>
</dbReference>
<dbReference type="Pfam" id="PF02311">
    <property type="entry name" value="AraC_binding"/>
    <property type="match status" value="1"/>
</dbReference>
<proteinExistence type="predicted"/>
<dbReference type="RefSeq" id="WP_119152158.1">
    <property type="nucleotide sequence ID" value="NZ_JBHSOV010000011.1"/>
</dbReference>
<evidence type="ECO:0000256" key="1">
    <source>
        <dbReference type="ARBA" id="ARBA00023015"/>
    </source>
</evidence>
<dbReference type="InterPro" id="IPR020449">
    <property type="entry name" value="Tscrpt_reg_AraC-type_HTH"/>
</dbReference>
<dbReference type="SUPFAM" id="SSF51215">
    <property type="entry name" value="Regulatory protein AraC"/>
    <property type="match status" value="1"/>
</dbReference>
<organism evidence="5 6">
    <name type="scientific">Cohnella faecalis</name>
    <dbReference type="NCBI Taxonomy" id="2315694"/>
    <lineage>
        <taxon>Bacteria</taxon>
        <taxon>Bacillati</taxon>
        <taxon>Bacillota</taxon>
        <taxon>Bacilli</taxon>
        <taxon>Bacillales</taxon>
        <taxon>Paenibacillaceae</taxon>
        <taxon>Cohnella</taxon>
    </lineage>
</organism>
<dbReference type="PANTHER" id="PTHR43280:SF2">
    <property type="entry name" value="HTH-TYPE TRANSCRIPTIONAL REGULATOR EXSA"/>
    <property type="match status" value="1"/>
</dbReference>
<gene>
    <name evidence="5" type="ORF">D3H35_26595</name>
</gene>
<dbReference type="InterPro" id="IPR018062">
    <property type="entry name" value="HTH_AraC-typ_CS"/>
</dbReference>
<keyword evidence="3" id="KW-0804">Transcription</keyword>
<dbReference type="SMART" id="SM00342">
    <property type="entry name" value="HTH_ARAC"/>
    <property type="match status" value="1"/>
</dbReference>
<keyword evidence="6" id="KW-1185">Reference proteome</keyword>
<dbReference type="PRINTS" id="PR00032">
    <property type="entry name" value="HTHARAC"/>
</dbReference>
<evidence type="ECO:0000256" key="3">
    <source>
        <dbReference type="ARBA" id="ARBA00023163"/>
    </source>
</evidence>
<dbReference type="InterPro" id="IPR003313">
    <property type="entry name" value="AraC-bd"/>
</dbReference>
<dbReference type="PROSITE" id="PS00041">
    <property type="entry name" value="HTH_ARAC_FAMILY_1"/>
    <property type="match status" value="1"/>
</dbReference>
<dbReference type="Gene3D" id="1.10.10.60">
    <property type="entry name" value="Homeodomain-like"/>
    <property type="match status" value="2"/>
</dbReference>
<dbReference type="InterPro" id="IPR037923">
    <property type="entry name" value="HTH-like"/>
</dbReference>
<comment type="caution">
    <text evidence="5">The sequence shown here is derived from an EMBL/GenBank/DDBJ whole genome shotgun (WGS) entry which is preliminary data.</text>
</comment>
<dbReference type="PROSITE" id="PS01124">
    <property type="entry name" value="HTH_ARAC_FAMILY_2"/>
    <property type="match status" value="1"/>
</dbReference>
<dbReference type="OrthoDB" id="9813413at2"/>
<sequence>MRKPVSTTSVHPRPREGQPLAVLFAGHSQTEPLHRMGPQKLDSILVHTVIDGKGTYRCRDSDYELGAGDSFFIFPGELHTYQADGEQPWRYRWIAFRGPEADRWLLMAGITPDRPLVRGGEDVPLRAASAIEKLFRIGDWTADWEAEGWLRLAFAAWARTNRPKGPPPSESGRSVASIEADRAARWLQAQLANPVSIAQMAKELGYHRTYLTKLFSRERGMSPVRYLQQQRMGRAKLLLKEPLTVEEVAAATGYGDPLYFSKSFKRWVGCTPTEYRQSQR</sequence>
<reference evidence="5 6" key="1">
    <citation type="submission" date="2018-09" db="EMBL/GenBank/DDBJ databases">
        <title>Cohnella cavernae sp. nov., isolated from a karst cave.</title>
        <authorList>
            <person name="Zhu H."/>
        </authorList>
    </citation>
    <scope>NUCLEOTIDE SEQUENCE [LARGE SCALE GENOMIC DNA]</scope>
    <source>
        <strain evidence="5 6">K2E09-144</strain>
    </source>
</reference>
<keyword evidence="1" id="KW-0805">Transcription regulation</keyword>
<evidence type="ECO:0000259" key="4">
    <source>
        <dbReference type="PROSITE" id="PS01124"/>
    </source>
</evidence>
<dbReference type="GO" id="GO:0043565">
    <property type="term" value="F:sequence-specific DNA binding"/>
    <property type="evidence" value="ECO:0007669"/>
    <property type="project" value="InterPro"/>
</dbReference>